<dbReference type="GO" id="GO:0008168">
    <property type="term" value="F:methyltransferase activity"/>
    <property type="evidence" value="ECO:0007669"/>
    <property type="project" value="UniProtKB-KW"/>
</dbReference>
<sequence length="242" mass="27511">MNDYENIPSLRKHVLTEKNKNEEELKKAGLDWASVSSKNKLSYEIDWLGVPVIQTPEDLVLLQELIFKVKPDFVLEIGIAHGGGMMFEASLLELLGKGKVIGVDVEIREHNRKALEAHPLFKRIEMIERSSIAEETIEDIRKRVPKGSKVIVCLDSNHTKPHVLKELGIYQEFVTPGCYMVVFDAISSDLAKRGVAKEIYIDNGPGEAVTEFLKTNDNFEIDREFNKLYSSHNQNGYLKRVK</sequence>
<dbReference type="Gene3D" id="3.40.50.150">
    <property type="entry name" value="Vaccinia Virus protein VP39"/>
    <property type="match status" value="1"/>
</dbReference>
<proteinExistence type="predicted"/>
<dbReference type="SUPFAM" id="SSF53335">
    <property type="entry name" value="S-adenosyl-L-methionine-dependent methyltransferases"/>
    <property type="match status" value="1"/>
</dbReference>
<dbReference type="InterPro" id="IPR007072">
    <property type="entry name" value="RNMT_CmcI"/>
</dbReference>
<evidence type="ECO:0000313" key="3">
    <source>
        <dbReference type="EMBL" id="OGG39563.1"/>
    </source>
</evidence>
<accession>A0A1F6BRV8</accession>
<dbReference type="InterPro" id="IPR029063">
    <property type="entry name" value="SAM-dependent_MTases_sf"/>
</dbReference>
<comment type="caution">
    <text evidence="3">The sequence shown here is derived from an EMBL/GenBank/DDBJ whole genome shotgun (WGS) entry which is preliminary data.</text>
</comment>
<dbReference type="PANTHER" id="PTHR40048:SF1">
    <property type="entry name" value="RHAMNOSYL O-METHYLTRANSFERASE"/>
    <property type="match status" value="1"/>
</dbReference>
<keyword evidence="2" id="KW-0808">Transferase</keyword>
<keyword evidence="1" id="KW-0489">Methyltransferase</keyword>
<dbReference type="GO" id="GO:0071770">
    <property type="term" value="P:DIM/DIP cell wall layer assembly"/>
    <property type="evidence" value="ECO:0007669"/>
    <property type="project" value="TreeGrafter"/>
</dbReference>
<gene>
    <name evidence="3" type="ORF">A2127_01610</name>
</gene>
<dbReference type="AlphaFoldDB" id="A0A1F6BRV8"/>
<reference evidence="3 4" key="1">
    <citation type="journal article" date="2016" name="Nat. Commun.">
        <title>Thousands of microbial genomes shed light on interconnected biogeochemical processes in an aquifer system.</title>
        <authorList>
            <person name="Anantharaman K."/>
            <person name="Brown C.T."/>
            <person name="Hug L.A."/>
            <person name="Sharon I."/>
            <person name="Castelle C.J."/>
            <person name="Probst A.J."/>
            <person name="Thomas B.C."/>
            <person name="Singh A."/>
            <person name="Wilkins M.J."/>
            <person name="Karaoz U."/>
            <person name="Brodie E.L."/>
            <person name="Williams K.H."/>
            <person name="Hubbard S.S."/>
            <person name="Banfield J.F."/>
        </authorList>
    </citation>
    <scope>NUCLEOTIDE SEQUENCE [LARGE SCALE GENOMIC DNA]</scope>
</reference>
<evidence type="ECO:0000256" key="1">
    <source>
        <dbReference type="ARBA" id="ARBA00022603"/>
    </source>
</evidence>
<dbReference type="GO" id="GO:0008610">
    <property type="term" value="P:lipid biosynthetic process"/>
    <property type="evidence" value="ECO:0007669"/>
    <property type="project" value="InterPro"/>
</dbReference>
<dbReference type="GO" id="GO:0005886">
    <property type="term" value="C:plasma membrane"/>
    <property type="evidence" value="ECO:0007669"/>
    <property type="project" value="TreeGrafter"/>
</dbReference>
<dbReference type="EMBL" id="MFKI01000008">
    <property type="protein sequence ID" value="OGG39563.1"/>
    <property type="molecule type" value="Genomic_DNA"/>
</dbReference>
<dbReference type="Proteomes" id="UP000179324">
    <property type="component" value="Unassembled WGS sequence"/>
</dbReference>
<evidence type="ECO:0000256" key="2">
    <source>
        <dbReference type="ARBA" id="ARBA00022679"/>
    </source>
</evidence>
<organism evidence="3 4">
    <name type="scientific">Candidatus Jorgensenbacteria bacterium GWC1_48_12</name>
    <dbReference type="NCBI Taxonomy" id="1798469"/>
    <lineage>
        <taxon>Bacteria</taxon>
        <taxon>Candidatus Joergenseniibacteriota</taxon>
    </lineage>
</organism>
<evidence type="ECO:0000313" key="4">
    <source>
        <dbReference type="Proteomes" id="UP000179324"/>
    </source>
</evidence>
<protein>
    <submittedName>
        <fullName evidence="3">Uncharacterized protein</fullName>
    </submittedName>
</protein>
<name>A0A1F6BRV8_9BACT</name>
<dbReference type="PANTHER" id="PTHR40048">
    <property type="entry name" value="RHAMNOSYL O-METHYLTRANSFERASE"/>
    <property type="match status" value="1"/>
</dbReference>
<dbReference type="GO" id="GO:0032259">
    <property type="term" value="P:methylation"/>
    <property type="evidence" value="ECO:0007669"/>
    <property type="project" value="UniProtKB-KW"/>
</dbReference>
<dbReference type="Pfam" id="PF04989">
    <property type="entry name" value="RMNT_CmcI"/>
    <property type="match status" value="1"/>
</dbReference>